<evidence type="ECO:0000313" key="3">
    <source>
        <dbReference type="EnsemblMetazoa" id="CapteP190886"/>
    </source>
</evidence>
<dbReference type="EMBL" id="KB306032">
    <property type="protein sequence ID" value="ELU00417.1"/>
    <property type="molecule type" value="Genomic_DNA"/>
</dbReference>
<reference evidence="4" key="1">
    <citation type="submission" date="2012-12" db="EMBL/GenBank/DDBJ databases">
        <authorList>
            <person name="Hellsten U."/>
            <person name="Grimwood J."/>
            <person name="Chapman J.A."/>
            <person name="Shapiro H."/>
            <person name="Aerts A."/>
            <person name="Otillar R.P."/>
            <person name="Terry A.Y."/>
            <person name="Boore J.L."/>
            <person name="Simakov O."/>
            <person name="Marletaz F."/>
            <person name="Cho S.-J."/>
            <person name="Edsinger-Gonzales E."/>
            <person name="Havlak P."/>
            <person name="Kuo D.-H."/>
            <person name="Larsson T."/>
            <person name="Lv J."/>
            <person name="Arendt D."/>
            <person name="Savage R."/>
            <person name="Osoegawa K."/>
            <person name="de Jong P."/>
            <person name="Lindberg D.R."/>
            <person name="Seaver E.C."/>
            <person name="Weisblat D.A."/>
            <person name="Putnam N.H."/>
            <person name="Grigoriev I.V."/>
            <person name="Rokhsar D.S."/>
        </authorList>
    </citation>
    <scope>NUCLEOTIDE SEQUENCE</scope>
    <source>
        <strain evidence="4">I ESC-2004</strain>
    </source>
</reference>
<evidence type="ECO:0000313" key="4">
    <source>
        <dbReference type="Proteomes" id="UP000014760"/>
    </source>
</evidence>
<reference evidence="3" key="3">
    <citation type="submission" date="2015-06" db="UniProtKB">
        <authorList>
            <consortium name="EnsemblMetazoa"/>
        </authorList>
    </citation>
    <scope>IDENTIFICATION</scope>
</reference>
<evidence type="ECO:0000256" key="1">
    <source>
        <dbReference type="SAM" id="MobiDB-lite"/>
    </source>
</evidence>
<accession>R7UAZ2</accession>
<reference evidence="2 4" key="2">
    <citation type="journal article" date="2013" name="Nature">
        <title>Insights into bilaterian evolution from three spiralian genomes.</title>
        <authorList>
            <person name="Simakov O."/>
            <person name="Marletaz F."/>
            <person name="Cho S.J."/>
            <person name="Edsinger-Gonzales E."/>
            <person name="Havlak P."/>
            <person name="Hellsten U."/>
            <person name="Kuo D.H."/>
            <person name="Larsson T."/>
            <person name="Lv J."/>
            <person name="Arendt D."/>
            <person name="Savage R."/>
            <person name="Osoegawa K."/>
            <person name="de Jong P."/>
            <person name="Grimwood J."/>
            <person name="Chapman J.A."/>
            <person name="Shapiro H."/>
            <person name="Aerts A."/>
            <person name="Otillar R.P."/>
            <person name="Terry A.Y."/>
            <person name="Boore J.L."/>
            <person name="Grigoriev I.V."/>
            <person name="Lindberg D.R."/>
            <person name="Seaver E.C."/>
            <person name="Weisblat D.A."/>
            <person name="Putnam N.H."/>
            <person name="Rokhsar D.S."/>
        </authorList>
    </citation>
    <scope>NUCLEOTIDE SEQUENCE</scope>
    <source>
        <strain evidence="2 4">I ESC-2004</strain>
    </source>
</reference>
<gene>
    <name evidence="2" type="ORF">CAPTEDRAFT_190886</name>
</gene>
<protein>
    <submittedName>
        <fullName evidence="2 3">Uncharacterized protein</fullName>
    </submittedName>
</protein>
<feature type="region of interest" description="Disordered" evidence="1">
    <location>
        <begin position="1"/>
        <end position="23"/>
    </location>
</feature>
<dbReference type="Proteomes" id="UP000014760">
    <property type="component" value="Unassembled WGS sequence"/>
</dbReference>
<evidence type="ECO:0000313" key="2">
    <source>
        <dbReference type="EMBL" id="ELU00417.1"/>
    </source>
</evidence>
<sequence>MPGANAYGYYDGDAASSSLYGSSSQYGRTYLPYLPKRMKNKTLDHHRQALATSNDAYGEFWTSPRAQRQAGFATAGLPSNHDVLDRNRLEGGSTFLTSGFSPRQELKLPRVNIGPPHSPRPSHHSPRPASPPHRSQRLLTPPHHSPRPPTPPYNTNSPRIDLSQRIDFTPRKLQDTSVVLGRDGDDHLVAHFDPRTDLHMPDIKAIDITLHLNDDSSVVLKSMPFSCWDKLR</sequence>
<dbReference type="AlphaFoldDB" id="R7UAZ2"/>
<proteinExistence type="predicted"/>
<name>R7UAZ2_CAPTE</name>
<keyword evidence="4" id="KW-1185">Reference proteome</keyword>
<dbReference type="EnsemblMetazoa" id="CapteT190886">
    <property type="protein sequence ID" value="CapteP190886"/>
    <property type="gene ID" value="CapteG190886"/>
</dbReference>
<feature type="region of interest" description="Disordered" evidence="1">
    <location>
        <begin position="95"/>
        <end position="160"/>
    </location>
</feature>
<organism evidence="2">
    <name type="scientific">Capitella teleta</name>
    <name type="common">Polychaete worm</name>
    <dbReference type="NCBI Taxonomy" id="283909"/>
    <lineage>
        <taxon>Eukaryota</taxon>
        <taxon>Metazoa</taxon>
        <taxon>Spiralia</taxon>
        <taxon>Lophotrochozoa</taxon>
        <taxon>Annelida</taxon>
        <taxon>Polychaeta</taxon>
        <taxon>Sedentaria</taxon>
        <taxon>Scolecida</taxon>
        <taxon>Capitellidae</taxon>
        <taxon>Capitella</taxon>
    </lineage>
</organism>
<dbReference type="HOGENOM" id="CLU_1195835_0_0_1"/>
<dbReference type="EMBL" id="AMQN01009708">
    <property type="status" value="NOT_ANNOTATED_CDS"/>
    <property type="molecule type" value="Genomic_DNA"/>
</dbReference>